<evidence type="ECO:0000256" key="2">
    <source>
        <dbReference type="SAM" id="Phobius"/>
    </source>
</evidence>
<keyword evidence="2" id="KW-0812">Transmembrane</keyword>
<gene>
    <name evidence="5" type="ORF">R5R35_003789</name>
</gene>
<dbReference type="InterPro" id="IPR048347">
    <property type="entry name" value="Sarcoglycan_C"/>
</dbReference>
<name>A0AAN9VAN5_9ORTH</name>
<dbReference type="EMBL" id="JAZDUA010000324">
    <property type="protein sequence ID" value="KAK7794675.1"/>
    <property type="molecule type" value="Genomic_DNA"/>
</dbReference>
<evidence type="ECO:0000313" key="5">
    <source>
        <dbReference type="EMBL" id="KAK7794675.1"/>
    </source>
</evidence>
<keyword evidence="2" id="KW-1133">Transmembrane helix</keyword>
<feature type="region of interest" description="Disordered" evidence="1">
    <location>
        <begin position="411"/>
        <end position="471"/>
    </location>
</feature>
<protein>
    <recommendedName>
        <fullName evidence="7">Epsilon-sarcoglycan</fullName>
    </recommendedName>
</protein>
<evidence type="ECO:0000313" key="6">
    <source>
        <dbReference type="Proteomes" id="UP001378592"/>
    </source>
</evidence>
<feature type="transmembrane region" description="Helical" evidence="2">
    <location>
        <begin position="356"/>
        <end position="380"/>
    </location>
</feature>
<dbReference type="PANTHER" id="PTHR10132">
    <property type="entry name" value="ALPHA-/EPSILON-SARCOGLYCAN FAMILY MEMBER"/>
    <property type="match status" value="1"/>
</dbReference>
<evidence type="ECO:0000256" key="1">
    <source>
        <dbReference type="SAM" id="MobiDB-lite"/>
    </source>
</evidence>
<accession>A0AAN9VAN5</accession>
<proteinExistence type="predicted"/>
<evidence type="ECO:0008006" key="7">
    <source>
        <dbReference type="Google" id="ProtNLM"/>
    </source>
</evidence>
<feature type="domain" description="Sarcoglycan alpha/epsilon N-terminal" evidence="3">
    <location>
        <begin position="82"/>
        <end position="170"/>
    </location>
</feature>
<comment type="caution">
    <text evidence="5">The sequence shown here is derived from an EMBL/GenBank/DDBJ whole genome shotgun (WGS) entry which is preliminary data.</text>
</comment>
<evidence type="ECO:0000259" key="4">
    <source>
        <dbReference type="Pfam" id="PF20989"/>
    </source>
</evidence>
<dbReference type="PANTHER" id="PTHR10132:SF14">
    <property type="entry name" value="SARCOGLYCAN ALPHA, ISOFORM C"/>
    <property type="match status" value="1"/>
</dbReference>
<keyword evidence="6" id="KW-1185">Reference proteome</keyword>
<dbReference type="GO" id="GO:0016012">
    <property type="term" value="C:sarcoglycan complex"/>
    <property type="evidence" value="ECO:0007669"/>
    <property type="project" value="InterPro"/>
</dbReference>
<feature type="compositionally biased region" description="Polar residues" evidence="1">
    <location>
        <begin position="411"/>
        <end position="456"/>
    </location>
</feature>
<organism evidence="5 6">
    <name type="scientific">Gryllus longicercus</name>
    <dbReference type="NCBI Taxonomy" id="2509291"/>
    <lineage>
        <taxon>Eukaryota</taxon>
        <taxon>Metazoa</taxon>
        <taxon>Ecdysozoa</taxon>
        <taxon>Arthropoda</taxon>
        <taxon>Hexapoda</taxon>
        <taxon>Insecta</taxon>
        <taxon>Pterygota</taxon>
        <taxon>Neoptera</taxon>
        <taxon>Polyneoptera</taxon>
        <taxon>Orthoptera</taxon>
        <taxon>Ensifera</taxon>
        <taxon>Gryllidea</taxon>
        <taxon>Grylloidea</taxon>
        <taxon>Gryllidae</taxon>
        <taxon>Gryllinae</taxon>
        <taxon>Gryllus</taxon>
    </lineage>
</organism>
<evidence type="ECO:0000259" key="3">
    <source>
        <dbReference type="Pfam" id="PF05510"/>
    </source>
</evidence>
<keyword evidence="2" id="KW-0472">Membrane</keyword>
<feature type="domain" description="Sarcoglycan alpha/epsilon second" evidence="4">
    <location>
        <begin position="179"/>
        <end position="303"/>
    </location>
</feature>
<dbReference type="AlphaFoldDB" id="A0AAN9VAN5"/>
<dbReference type="InterPro" id="IPR008908">
    <property type="entry name" value="Sarcoglycan_alpha/epsilon"/>
</dbReference>
<dbReference type="Pfam" id="PF20989">
    <property type="entry name" value="Sarcoglycan_2_C"/>
    <property type="match status" value="1"/>
</dbReference>
<dbReference type="Proteomes" id="UP001378592">
    <property type="component" value="Unassembled WGS sequence"/>
</dbReference>
<sequence>MQDCSRYEVPTFLLRTSLRSRNSGMALKYITHIVNLGKPQFKKGKVLSFYIINHIINKCHFILTKMFYILILLSVFGVNAKNANMTELFVIPIHPQHFNWTLKGAVDEFSYHPSLLNAPDLPQWIHYVYSKVHHTGYLYGVPPINQHNLELEIVGLNRRTYETRRKVLPVNVHRKSEVAKYEAQLKIDNLNVEDMIDENRQRRLLDVFKLKLWPESKSDLYVTFLASAVQLGARLPLKPNEGEGVVLRVGSQFEFSSALIELQEEVKPLWKLISCPRDFKRTTVDRLFREEGFALDWCAFRLMTVKETDRSLSQQHSSHGESDLMESHLTLGLGQNDRWSRPAKSQIPQRSYVHEFAFTILVPMLVMILLVVLLSLILCFHHEGISKRNKETPAVQMVQYAAVQRATHTLRSLSSQREVSNTPSEICSTTLSRSRTASPNSSLPRSNATRGASDCNTVYCRPNPPPYSGPNRKQVVAEWLA</sequence>
<reference evidence="5 6" key="1">
    <citation type="submission" date="2024-03" db="EMBL/GenBank/DDBJ databases">
        <title>The genome assembly and annotation of the cricket Gryllus longicercus Weissman &amp; Gray.</title>
        <authorList>
            <person name="Szrajer S."/>
            <person name="Gray D."/>
            <person name="Ylla G."/>
        </authorList>
    </citation>
    <scope>NUCLEOTIDE SEQUENCE [LARGE SCALE GENOMIC DNA]</scope>
    <source>
        <strain evidence="5">DAG 2021-001</strain>
        <tissue evidence="5">Whole body minus gut</tissue>
    </source>
</reference>
<dbReference type="Pfam" id="PF05510">
    <property type="entry name" value="Sarcoglycan_2"/>
    <property type="match status" value="1"/>
</dbReference>
<dbReference type="InterPro" id="IPR048346">
    <property type="entry name" value="Sarcoglycan_N"/>
</dbReference>